<accession>A0AAV1ZTB6</accession>
<dbReference type="Pfam" id="PF12657">
    <property type="entry name" value="TFIIIC_delta"/>
    <property type="match status" value="1"/>
</dbReference>
<dbReference type="SUPFAM" id="SSF50978">
    <property type="entry name" value="WD40 repeat-like"/>
    <property type="match status" value="1"/>
</dbReference>
<sequence>MANIPLVQNFVLPGEIMRKFAVDWSADNKIAVCTSKSIYILNSYCSPVEVGFPPPLHKQVIQAPDQPMQLNPIYIPSNPYKYVKSAEDRENLYQVLMDHTLNPTPSERAEAFRSFRSCKWSPKGAGGTGRCLLATLTMDHRLALYEEIEKEWKCICDLTELLKKEIVPDKSSAGSEMRQNKVNRKRKRRETRTRGKGKRQIIVLDDTDEEDEDYEEEPFNISNSLNYEKLMKETYKYAPMEITWTGMFGGPATVISDKSHEFCFLIVAMKSGHIQFWKVSPSEGRTISLVYECDMALGMITSLSWQQTSSTAGFLMCGSLKGILGFLPVAVVMADEELTISVKNLCKVWDEEDHMSVDHIAVLKIALRKYICIAAKVHALVGCEILLTEDSIMIRNVGHSFGLHNLPVTGMAVIDTKSIPQYKVLIATTEGKLIEVKVSLGEDEIKFQHDRLTIDLDLKNNMIQGLALSTNGLLGGIVLKTAVYYDHLEKKEPLQFAMFVTKPFEEIYAKLKNVLKPQYSFLNTDSNAITSYTDYLDIIRMNLAAGIPLPDWLTSFTTNALQNYENCYSTLELYFIRSISFIY</sequence>
<protein>
    <recommendedName>
        <fullName evidence="2">Transcription factor IIIC 90kDa subunit N-terminal domain-containing protein</fullName>
    </recommendedName>
</protein>
<keyword evidence="4" id="KW-1185">Reference proteome</keyword>
<gene>
    <name evidence="3" type="ORF">LARSCL_LOCUS7799</name>
</gene>
<evidence type="ECO:0000259" key="2">
    <source>
        <dbReference type="Pfam" id="PF12657"/>
    </source>
</evidence>
<dbReference type="Proteomes" id="UP001497382">
    <property type="component" value="Unassembled WGS sequence"/>
</dbReference>
<reference evidence="3 4" key="1">
    <citation type="submission" date="2024-04" db="EMBL/GenBank/DDBJ databases">
        <authorList>
            <person name="Rising A."/>
            <person name="Reimegard J."/>
            <person name="Sonavane S."/>
            <person name="Akerstrom W."/>
            <person name="Nylinder S."/>
            <person name="Hedman E."/>
            <person name="Kallberg Y."/>
        </authorList>
    </citation>
    <scope>NUCLEOTIDE SEQUENCE [LARGE SCALE GENOMIC DNA]</scope>
</reference>
<dbReference type="GO" id="GO:0006384">
    <property type="term" value="P:transcription initiation at RNA polymerase III promoter"/>
    <property type="evidence" value="ECO:0007669"/>
    <property type="project" value="InterPro"/>
</dbReference>
<proteinExistence type="predicted"/>
<dbReference type="GO" id="GO:0000127">
    <property type="term" value="C:transcription factor TFIIIC complex"/>
    <property type="evidence" value="ECO:0007669"/>
    <property type="project" value="InterPro"/>
</dbReference>
<evidence type="ECO:0000313" key="4">
    <source>
        <dbReference type="Proteomes" id="UP001497382"/>
    </source>
</evidence>
<dbReference type="InterPro" id="IPR036322">
    <property type="entry name" value="WD40_repeat_dom_sf"/>
</dbReference>
<dbReference type="EMBL" id="CAXIEN010000081">
    <property type="protein sequence ID" value="CAL1274937.1"/>
    <property type="molecule type" value="Genomic_DNA"/>
</dbReference>
<dbReference type="AlphaFoldDB" id="A0AAV1ZTB6"/>
<evidence type="ECO:0000313" key="3">
    <source>
        <dbReference type="EMBL" id="CAL1274937.1"/>
    </source>
</evidence>
<evidence type="ECO:0000256" key="1">
    <source>
        <dbReference type="SAM" id="MobiDB-lite"/>
    </source>
</evidence>
<dbReference type="PANTHER" id="PTHR15496:SF2">
    <property type="entry name" value="GENERAL TRANSCRIPTION FACTOR 3C POLYPEPTIDE 4"/>
    <property type="match status" value="1"/>
</dbReference>
<organism evidence="3 4">
    <name type="scientific">Larinioides sclopetarius</name>
    <dbReference type="NCBI Taxonomy" id="280406"/>
    <lineage>
        <taxon>Eukaryota</taxon>
        <taxon>Metazoa</taxon>
        <taxon>Ecdysozoa</taxon>
        <taxon>Arthropoda</taxon>
        <taxon>Chelicerata</taxon>
        <taxon>Arachnida</taxon>
        <taxon>Araneae</taxon>
        <taxon>Araneomorphae</taxon>
        <taxon>Entelegynae</taxon>
        <taxon>Araneoidea</taxon>
        <taxon>Araneidae</taxon>
        <taxon>Larinioides</taxon>
    </lineage>
</organism>
<feature type="domain" description="Transcription factor IIIC 90kDa subunit N-terminal" evidence="2">
    <location>
        <begin position="24"/>
        <end position="464"/>
    </location>
</feature>
<comment type="caution">
    <text evidence="3">The sequence shown here is derived from an EMBL/GenBank/DDBJ whole genome shotgun (WGS) entry which is preliminary data.</text>
</comment>
<dbReference type="PANTHER" id="PTHR15496">
    <property type="entry name" value="GENERAL TRANSCRIPTION FACTOR 3C POLYPEPTIDE 4 FAMILY"/>
    <property type="match status" value="1"/>
</dbReference>
<dbReference type="InterPro" id="IPR024761">
    <property type="entry name" value="TFIIIC_delta_N"/>
</dbReference>
<feature type="compositionally biased region" description="Basic residues" evidence="1">
    <location>
        <begin position="181"/>
        <end position="198"/>
    </location>
</feature>
<feature type="region of interest" description="Disordered" evidence="1">
    <location>
        <begin position="170"/>
        <end position="198"/>
    </location>
</feature>
<name>A0AAV1ZTB6_9ARAC</name>
<dbReference type="InterPro" id="IPR044230">
    <property type="entry name" value="GTF3C4"/>
</dbReference>
<dbReference type="GO" id="GO:0004402">
    <property type="term" value="F:histone acetyltransferase activity"/>
    <property type="evidence" value="ECO:0007669"/>
    <property type="project" value="InterPro"/>
</dbReference>